<evidence type="ECO:0000256" key="2">
    <source>
        <dbReference type="RuleBase" id="RU362039"/>
    </source>
</evidence>
<evidence type="ECO:0000259" key="3">
    <source>
        <dbReference type="Pfam" id="PF12850"/>
    </source>
</evidence>
<dbReference type="Proteomes" id="UP000465035">
    <property type="component" value="Chromosome"/>
</dbReference>
<evidence type="ECO:0000313" key="4">
    <source>
        <dbReference type="EMBL" id="QHB51941.1"/>
    </source>
</evidence>
<evidence type="ECO:0000313" key="5">
    <source>
        <dbReference type="Proteomes" id="UP000465035"/>
    </source>
</evidence>
<keyword evidence="2" id="KW-0479">Metal-binding</keyword>
<dbReference type="AlphaFoldDB" id="A0A6P1E9M6"/>
<dbReference type="InterPro" id="IPR029052">
    <property type="entry name" value="Metallo-depent_PP-like"/>
</dbReference>
<accession>A0A6P1E9M6</accession>
<gene>
    <name evidence="4" type="ORF">GQR93_06965</name>
</gene>
<evidence type="ECO:0000256" key="1">
    <source>
        <dbReference type="ARBA" id="ARBA00008950"/>
    </source>
</evidence>
<dbReference type="Pfam" id="PF12850">
    <property type="entry name" value="Metallophos_2"/>
    <property type="match status" value="1"/>
</dbReference>
<reference evidence="4 5" key="1">
    <citation type="submission" date="2019-12" db="EMBL/GenBank/DDBJ databases">
        <title>Lactobacillus hilgardii FLUB.</title>
        <authorList>
            <person name="Gustaw K."/>
        </authorList>
    </citation>
    <scope>NUCLEOTIDE SEQUENCE [LARGE SCALE GENOMIC DNA]</scope>
    <source>
        <strain evidence="4 5">FLUB</strain>
    </source>
</reference>
<dbReference type="NCBIfam" id="TIGR00040">
    <property type="entry name" value="yfcE"/>
    <property type="match status" value="1"/>
</dbReference>
<dbReference type="Gene3D" id="3.60.21.10">
    <property type="match status" value="1"/>
</dbReference>
<dbReference type="InterPro" id="IPR000979">
    <property type="entry name" value="Phosphodiesterase_MJ0936/Vps29"/>
</dbReference>
<dbReference type="InterPro" id="IPR041802">
    <property type="entry name" value="MPP_YfcE"/>
</dbReference>
<organism evidence="4 5">
    <name type="scientific">Lentilactobacillus hilgardii</name>
    <name type="common">Lactobacillus hilgardii</name>
    <dbReference type="NCBI Taxonomy" id="1588"/>
    <lineage>
        <taxon>Bacteria</taxon>
        <taxon>Bacillati</taxon>
        <taxon>Bacillota</taxon>
        <taxon>Bacilli</taxon>
        <taxon>Lactobacillales</taxon>
        <taxon>Lactobacillaceae</taxon>
        <taxon>Lentilactobacillus</taxon>
    </lineage>
</organism>
<protein>
    <recommendedName>
        <fullName evidence="2">Phosphoesterase</fullName>
        <ecNumber evidence="2">3.1.4.-</ecNumber>
    </recommendedName>
</protein>
<dbReference type="CDD" id="cd00841">
    <property type="entry name" value="MPP_YfcE"/>
    <property type="match status" value="1"/>
</dbReference>
<dbReference type="InterPro" id="IPR024654">
    <property type="entry name" value="Calcineurin-like_PHP_lpxH"/>
</dbReference>
<dbReference type="SUPFAM" id="SSF56300">
    <property type="entry name" value="Metallo-dependent phosphatases"/>
    <property type="match status" value="1"/>
</dbReference>
<dbReference type="GO" id="GO:0016787">
    <property type="term" value="F:hydrolase activity"/>
    <property type="evidence" value="ECO:0007669"/>
    <property type="project" value="UniProtKB-UniRule"/>
</dbReference>
<dbReference type="EC" id="3.1.4.-" evidence="2"/>
<dbReference type="PANTHER" id="PTHR11124">
    <property type="entry name" value="VACUOLAR SORTING PROTEIN VPS29"/>
    <property type="match status" value="1"/>
</dbReference>
<dbReference type="EMBL" id="CP047121">
    <property type="protein sequence ID" value="QHB51941.1"/>
    <property type="molecule type" value="Genomic_DNA"/>
</dbReference>
<comment type="cofactor">
    <cofactor evidence="2">
        <name>a divalent metal cation</name>
        <dbReference type="ChEBI" id="CHEBI:60240"/>
    </cofactor>
</comment>
<name>A0A6P1E9M6_LENHI</name>
<dbReference type="RefSeq" id="WP_003553718.1">
    <property type="nucleotide sequence ID" value="NZ_CABKOL010000102.1"/>
</dbReference>
<proteinExistence type="inferred from homology"/>
<dbReference type="GeneID" id="69058097"/>
<dbReference type="SMR" id="A0A6P1E9M6"/>
<comment type="similarity">
    <text evidence="1 2">Belongs to the metallophosphoesterase superfamily. YfcE family.</text>
</comment>
<dbReference type="GO" id="GO:0046872">
    <property type="term" value="F:metal ion binding"/>
    <property type="evidence" value="ECO:0007669"/>
    <property type="project" value="UniProtKB-KW"/>
</dbReference>
<feature type="domain" description="Calcineurin-like phosphoesterase" evidence="3">
    <location>
        <begin position="1"/>
        <end position="146"/>
    </location>
</feature>
<sequence length="169" mass="18841">MKILVVSDNHGDRQIVCDLMTHYDGEVDGFFHCGDSEFDSNDPLISRMHIVRGNMDHAAFAEDEISKIDGKTILLTHGHLHGVNSGLLTLELFAKSKEANIVLFGHTHQLGVTQDQGILFVNPGSISLPRGQYAYIGGTYAIISSKNNKLVVQYYDRKFNAVDELRFSF</sequence>